<proteinExistence type="predicted"/>
<dbReference type="RefSeq" id="WP_092694375.1">
    <property type="nucleotide sequence ID" value="NZ_FOGU01000007.1"/>
</dbReference>
<dbReference type="EMBL" id="FOGU01000007">
    <property type="protein sequence ID" value="SES21425.1"/>
    <property type="molecule type" value="Genomic_DNA"/>
</dbReference>
<evidence type="ECO:0000259" key="1">
    <source>
        <dbReference type="SMART" id="SM00974"/>
    </source>
</evidence>
<organism evidence="2 3">
    <name type="scientific">Tranquillimonas rosea</name>
    <dbReference type="NCBI Taxonomy" id="641238"/>
    <lineage>
        <taxon>Bacteria</taxon>
        <taxon>Pseudomonadati</taxon>
        <taxon>Pseudomonadota</taxon>
        <taxon>Alphaproteobacteria</taxon>
        <taxon>Rhodobacterales</taxon>
        <taxon>Roseobacteraceae</taxon>
        <taxon>Tranquillimonas</taxon>
    </lineage>
</organism>
<reference evidence="2 3" key="1">
    <citation type="submission" date="2016-10" db="EMBL/GenBank/DDBJ databases">
        <authorList>
            <person name="de Groot N.N."/>
        </authorList>
    </citation>
    <scope>NUCLEOTIDE SEQUENCE [LARGE SCALE GENOMIC DNA]</scope>
    <source>
        <strain evidence="2 3">DSM 23042</strain>
    </source>
</reference>
<dbReference type="AlphaFoldDB" id="A0A1H9VI91"/>
<feature type="domain" description="Bacteriophage T5 Orf172 DNA-binding" evidence="1">
    <location>
        <begin position="280"/>
        <end position="374"/>
    </location>
</feature>
<gene>
    <name evidence="2" type="ORF">SAMN04490244_107143</name>
</gene>
<dbReference type="Pfam" id="PF13455">
    <property type="entry name" value="MUG113"/>
    <property type="match status" value="1"/>
</dbReference>
<evidence type="ECO:0000313" key="3">
    <source>
        <dbReference type="Proteomes" id="UP000198885"/>
    </source>
</evidence>
<dbReference type="SMART" id="SM00974">
    <property type="entry name" value="T5orf172"/>
    <property type="match status" value="1"/>
</dbReference>
<dbReference type="OrthoDB" id="9814995at2"/>
<evidence type="ECO:0000313" key="2">
    <source>
        <dbReference type="EMBL" id="SES21425.1"/>
    </source>
</evidence>
<dbReference type="InterPro" id="IPR018306">
    <property type="entry name" value="Phage_T5_Orf172_DNA-bd"/>
</dbReference>
<sequence>MAKQFTEEDDALLAELGVEVEEKKTAARTPREERIIAGFEEIQRFVDEHGRSPQHGEDRDIFERLYAVRLDRIGEQQDCMELVEPLDHQGLLSGAQPVPVNEEELDDDALLAELGIEAEVSPLTELKHVRSSAEKRAAEEVAGRERCEDFETFKPLFEQVQKELESGLRETRPFEMKAEIEKGRFFIVGGQKAYVAEIGEMTLTDQGRTDARLRVIFDNGTESNMLMRSLQRALNKDEAGRRITDPTAGPLFSDDMIDADEASGTIYVLRSKSDHPLVADNRKLVHKIGVTNMSVEKRIAGARLQPTFLMSDVEVVATYDLYNINRTKLENLIHRIFAPAKLDIQINDRFGNPVVPREWFLVPLNVVDEAVERIKDGTIGGFYYDVNNARLERRA</sequence>
<accession>A0A1H9VI91</accession>
<keyword evidence="3" id="KW-1185">Reference proteome</keyword>
<dbReference type="Proteomes" id="UP000198885">
    <property type="component" value="Unassembled WGS sequence"/>
</dbReference>
<name>A0A1H9VI91_9RHOB</name>
<protein>
    <submittedName>
        <fullName evidence="2">T5orf172 domain-containing protein</fullName>
    </submittedName>
</protein>
<dbReference type="STRING" id="641238.SAMN04490244_107143"/>